<sequence length="305" mass="35606">MWKKFKSLKLGLKIIVGIMAIIFLPVTLLLLSIELLIKNIKSKKKISSVISIFLVLFMLLINYSFVEGIKLSQDPEYIAQLEAKEQAKEEKIEAEKQKTLAKQEQEQKIKSEQEAKKKAAQEQKVKLEQEVKAKEEATKANAEQEKNQKENITKQKTSNVKYDALQQLYLDIDNNLSYEEILKKVKKSKLPYTDQEYSSGQTIKVAYTSEVAKQRYADEGDNVQISFNLNKKTNKLNFSTLEYFNHKKFITIFDYESGTYWDFRDGKDKGLYINNYSNVTGNKEEKYIKSNSKENQLKYIFEYKK</sequence>
<accession>R5XQZ9</accession>
<dbReference type="RefSeq" id="WP_022072388.1">
    <property type="nucleotide sequence ID" value="NZ_HF999329.1"/>
</dbReference>
<dbReference type="EMBL" id="CBBD010000050">
    <property type="protein sequence ID" value="CDA11231.1"/>
    <property type="molecule type" value="Genomic_DNA"/>
</dbReference>
<evidence type="ECO:0000313" key="3">
    <source>
        <dbReference type="EMBL" id="CDA11231.1"/>
    </source>
</evidence>
<protein>
    <submittedName>
        <fullName evidence="3">Putative membrane protein</fullName>
    </submittedName>
</protein>
<keyword evidence="2" id="KW-0812">Transmembrane</keyword>
<name>R5XQZ9_9FIRM</name>
<dbReference type="Proteomes" id="UP000017980">
    <property type="component" value="Unassembled WGS sequence"/>
</dbReference>
<keyword evidence="2" id="KW-0472">Membrane</keyword>
<dbReference type="AlphaFoldDB" id="R5XQZ9"/>
<gene>
    <name evidence="3" type="ORF">BN488_02258</name>
</gene>
<feature type="transmembrane region" description="Helical" evidence="2">
    <location>
        <begin position="12"/>
        <end position="37"/>
    </location>
</feature>
<keyword evidence="2" id="KW-1133">Transmembrane helix</keyword>
<reference evidence="3" key="1">
    <citation type="submission" date="2012-11" db="EMBL/GenBank/DDBJ databases">
        <title>Dependencies among metagenomic species, viruses, plasmids and units of genetic variation.</title>
        <authorList>
            <person name="Nielsen H.B."/>
            <person name="Almeida M."/>
            <person name="Juncker A.S."/>
            <person name="Rasmussen S."/>
            <person name="Li J."/>
            <person name="Sunagawa S."/>
            <person name="Plichta D."/>
            <person name="Gautier L."/>
            <person name="Le Chatelier E."/>
            <person name="Peletier E."/>
            <person name="Bonde I."/>
            <person name="Nielsen T."/>
            <person name="Manichanh C."/>
            <person name="Arumugam M."/>
            <person name="Batto J."/>
            <person name="Santos M.B.Q.D."/>
            <person name="Blom N."/>
            <person name="Borruel N."/>
            <person name="Burgdorf K.S."/>
            <person name="Boumezbeur F."/>
            <person name="Casellas F."/>
            <person name="Dore J."/>
            <person name="Guarner F."/>
            <person name="Hansen T."/>
            <person name="Hildebrand F."/>
            <person name="Kaas R.S."/>
            <person name="Kennedy S."/>
            <person name="Kristiansen K."/>
            <person name="Kultima J.R."/>
            <person name="Leonard P."/>
            <person name="Levenez F."/>
            <person name="Lund O."/>
            <person name="Moumen B."/>
            <person name="Le Paslier D."/>
            <person name="Pons N."/>
            <person name="Pedersen O."/>
            <person name="Prifti E."/>
            <person name="Qin J."/>
            <person name="Raes J."/>
            <person name="Tap J."/>
            <person name="Tims S."/>
            <person name="Ussery D.W."/>
            <person name="Yamada T."/>
            <person name="MetaHit consortium"/>
            <person name="Renault P."/>
            <person name="Sicheritz-Ponten T."/>
            <person name="Bork P."/>
            <person name="Wang J."/>
            <person name="Brunak S."/>
            <person name="Ehrlich S.D."/>
        </authorList>
    </citation>
    <scope>NUCLEOTIDE SEQUENCE [LARGE SCALE GENOMIC DNA]</scope>
</reference>
<comment type="caution">
    <text evidence="3">The sequence shown here is derived from an EMBL/GenBank/DDBJ whole genome shotgun (WGS) entry which is preliminary data.</text>
</comment>
<evidence type="ECO:0000256" key="1">
    <source>
        <dbReference type="SAM" id="Coils"/>
    </source>
</evidence>
<evidence type="ECO:0000256" key="2">
    <source>
        <dbReference type="SAM" id="Phobius"/>
    </source>
</evidence>
<proteinExistence type="predicted"/>
<feature type="coiled-coil region" evidence="1">
    <location>
        <begin position="77"/>
        <end position="159"/>
    </location>
</feature>
<feature type="transmembrane region" description="Helical" evidence="2">
    <location>
        <begin position="49"/>
        <end position="66"/>
    </location>
</feature>
<evidence type="ECO:0000313" key="4">
    <source>
        <dbReference type="Proteomes" id="UP000017980"/>
    </source>
</evidence>
<organism evidence="3 4">
    <name type="scientific">Intestinibacter bartlettii CAG:1329</name>
    <dbReference type="NCBI Taxonomy" id="1263063"/>
    <lineage>
        <taxon>Bacteria</taxon>
        <taxon>Bacillati</taxon>
        <taxon>Bacillota</taxon>
        <taxon>Clostridia</taxon>
        <taxon>Peptostreptococcales</taxon>
        <taxon>Peptostreptococcaceae</taxon>
        <taxon>Intestinibacter</taxon>
    </lineage>
</organism>
<keyword evidence="1" id="KW-0175">Coiled coil</keyword>